<dbReference type="GeneID" id="17318225"/>
<keyword evidence="6" id="KW-0732">Signal</keyword>
<dbReference type="Pfam" id="PF02485">
    <property type="entry name" value="Branch"/>
    <property type="match status" value="1"/>
</dbReference>
<dbReference type="InterPro" id="IPR003406">
    <property type="entry name" value="Glyco_trans_14"/>
</dbReference>
<dbReference type="PANTHER" id="PTHR45719:SF3">
    <property type="entry name" value="BETA-GLUCURONOSYLTRANSFERASE GLCAT14A"/>
    <property type="match status" value="1"/>
</dbReference>
<feature type="signal peptide" evidence="6">
    <location>
        <begin position="1"/>
        <end position="18"/>
    </location>
</feature>
<name>R7QQ19_CHOCR</name>
<evidence type="ECO:0000256" key="1">
    <source>
        <dbReference type="ARBA" id="ARBA00004606"/>
    </source>
</evidence>
<dbReference type="EMBL" id="HG002142">
    <property type="protein sequence ID" value="CDF40214.1"/>
    <property type="molecule type" value="Genomic_DNA"/>
</dbReference>
<reference evidence="8" key="1">
    <citation type="journal article" date="2013" name="Proc. Natl. Acad. Sci. U.S.A.">
        <title>Genome structure and metabolic features in the red seaweed Chondrus crispus shed light on evolution of the Archaeplastida.</title>
        <authorList>
            <person name="Collen J."/>
            <person name="Porcel B."/>
            <person name="Carre W."/>
            <person name="Ball S.G."/>
            <person name="Chaparro C."/>
            <person name="Tonon T."/>
            <person name="Barbeyron T."/>
            <person name="Michel G."/>
            <person name="Noel B."/>
            <person name="Valentin K."/>
            <person name="Elias M."/>
            <person name="Artiguenave F."/>
            <person name="Arun A."/>
            <person name="Aury J.M."/>
            <person name="Barbosa-Neto J.F."/>
            <person name="Bothwell J.H."/>
            <person name="Bouget F.Y."/>
            <person name="Brillet L."/>
            <person name="Cabello-Hurtado F."/>
            <person name="Capella-Gutierrez S."/>
            <person name="Charrier B."/>
            <person name="Cladiere L."/>
            <person name="Cock J.M."/>
            <person name="Coelho S.M."/>
            <person name="Colleoni C."/>
            <person name="Czjzek M."/>
            <person name="Da Silva C."/>
            <person name="Delage L."/>
            <person name="Denoeud F."/>
            <person name="Deschamps P."/>
            <person name="Dittami S.M."/>
            <person name="Gabaldon T."/>
            <person name="Gachon C.M."/>
            <person name="Groisillier A."/>
            <person name="Herve C."/>
            <person name="Jabbari K."/>
            <person name="Katinka M."/>
            <person name="Kloareg B."/>
            <person name="Kowalczyk N."/>
            <person name="Labadie K."/>
            <person name="Leblanc C."/>
            <person name="Lopez P.J."/>
            <person name="McLachlan D.H."/>
            <person name="Meslet-Cladiere L."/>
            <person name="Moustafa A."/>
            <person name="Nehr Z."/>
            <person name="Nyvall Collen P."/>
            <person name="Panaud O."/>
            <person name="Partensky F."/>
            <person name="Poulain J."/>
            <person name="Rensing S.A."/>
            <person name="Rousvoal S."/>
            <person name="Samson G."/>
            <person name="Symeonidi A."/>
            <person name="Weissenbach J."/>
            <person name="Zambounis A."/>
            <person name="Wincker P."/>
            <person name="Boyen C."/>
        </authorList>
    </citation>
    <scope>NUCLEOTIDE SEQUENCE [LARGE SCALE GENOMIC DNA]</scope>
    <source>
        <strain evidence="8">cv. Stackhouse</strain>
    </source>
</reference>
<evidence type="ECO:0000313" key="7">
    <source>
        <dbReference type="EMBL" id="CDF40214.1"/>
    </source>
</evidence>
<sequence>MFFLPVMLFLFLAPLGKTLRGSASRSENRANLAFFVQVSNTSVLNFPRLLRAIWHERNIYVIHFDMKIGSVQRKQILRLLKEDDASRFANVIVMDSEAISYAGISMLLNTINGLSALLRASTTWDYFINISGSDYPLVSANTLRQLLGSAPVLSSQLNFLQTQAADKNMDWFFNRRMSQVQIDTALWERGEDASATIADADSFEQDWALVGVNASHPVSRNRVPFVKTEGWVILHRSFCDFAVNSPAARRLLLSFATARAADELFFGTLLMSSGNFRDTVAWDGLRYILWGMDGKRWSRPAYLDQIGEPERLRDLITTSGALFARKFAVPESKLADYIDAEVSGVGQDHEVNRTAVHEYAERARRRLQCVVEKRDNILLRGSADSSSRRFSSK</sequence>
<keyword evidence="8" id="KW-1185">Reference proteome</keyword>
<proteinExistence type="predicted"/>
<accession>R7QQ19</accession>
<evidence type="ECO:0000256" key="3">
    <source>
        <dbReference type="ARBA" id="ARBA00022679"/>
    </source>
</evidence>
<dbReference type="GO" id="GO:0016020">
    <property type="term" value="C:membrane"/>
    <property type="evidence" value="ECO:0007669"/>
    <property type="project" value="UniProtKB-SubCell"/>
</dbReference>
<keyword evidence="2" id="KW-0328">Glycosyltransferase</keyword>
<dbReference type="AlphaFoldDB" id="R7QQ19"/>
<keyword evidence="5" id="KW-0325">Glycoprotein</keyword>
<organism evidence="7 8">
    <name type="scientific">Chondrus crispus</name>
    <name type="common">Carrageen Irish moss</name>
    <name type="synonym">Polymorpha crispa</name>
    <dbReference type="NCBI Taxonomy" id="2769"/>
    <lineage>
        <taxon>Eukaryota</taxon>
        <taxon>Rhodophyta</taxon>
        <taxon>Florideophyceae</taxon>
        <taxon>Rhodymeniophycidae</taxon>
        <taxon>Gigartinales</taxon>
        <taxon>Gigartinaceae</taxon>
        <taxon>Chondrus</taxon>
    </lineage>
</organism>
<dbReference type="RefSeq" id="XP_005710508.1">
    <property type="nucleotide sequence ID" value="XM_005710451.1"/>
</dbReference>
<dbReference type="KEGG" id="ccp:CHC_T00008814001"/>
<protein>
    <submittedName>
        <fullName evidence="7">Xylosyltransferase, family GT14</fullName>
    </submittedName>
</protein>
<evidence type="ECO:0000256" key="2">
    <source>
        <dbReference type="ARBA" id="ARBA00022676"/>
    </source>
</evidence>
<comment type="subcellular location">
    <subcellularLocation>
        <location evidence="1">Membrane</location>
        <topology evidence="1">Single-pass type II membrane protein</topology>
    </subcellularLocation>
</comment>
<evidence type="ECO:0000256" key="6">
    <source>
        <dbReference type="SAM" id="SignalP"/>
    </source>
</evidence>
<evidence type="ECO:0000256" key="5">
    <source>
        <dbReference type="ARBA" id="ARBA00023180"/>
    </source>
</evidence>
<feature type="chain" id="PRO_5004443491" evidence="6">
    <location>
        <begin position="19"/>
        <end position="393"/>
    </location>
</feature>
<dbReference type="GO" id="GO:0015020">
    <property type="term" value="F:glucuronosyltransferase activity"/>
    <property type="evidence" value="ECO:0007669"/>
    <property type="project" value="InterPro"/>
</dbReference>
<keyword evidence="3 7" id="KW-0808">Transferase</keyword>
<evidence type="ECO:0000256" key="4">
    <source>
        <dbReference type="ARBA" id="ARBA00023136"/>
    </source>
</evidence>
<dbReference type="PANTHER" id="PTHR45719">
    <property type="entry name" value="GLYCOSYLTRANSFERASE"/>
    <property type="match status" value="1"/>
</dbReference>
<dbReference type="Gramene" id="CDF40214">
    <property type="protein sequence ID" value="CDF40214"/>
    <property type="gene ID" value="CHC_T00008814001"/>
</dbReference>
<dbReference type="OMA" id="KADIFWA"/>
<keyword evidence="4" id="KW-0472">Membrane</keyword>
<gene>
    <name evidence="7" type="ORF">CHC_T00008814001</name>
</gene>
<evidence type="ECO:0000313" key="8">
    <source>
        <dbReference type="Proteomes" id="UP000012073"/>
    </source>
</evidence>
<dbReference type="OrthoDB" id="4351at2759"/>
<dbReference type="InterPro" id="IPR044610">
    <property type="entry name" value="GLCAT14A/B/C"/>
</dbReference>
<dbReference type="Proteomes" id="UP000012073">
    <property type="component" value="Unassembled WGS sequence"/>
</dbReference>